<proteinExistence type="predicted"/>
<gene>
    <name evidence="3" type="ORF">AMPC_27670</name>
</gene>
<evidence type="ECO:0000313" key="4">
    <source>
        <dbReference type="Proteomes" id="UP001162734"/>
    </source>
</evidence>
<evidence type="ECO:0000259" key="1">
    <source>
        <dbReference type="Pfam" id="PF00534"/>
    </source>
</evidence>
<protein>
    <submittedName>
        <fullName evidence="3">Glycosyl transferase family 1</fullName>
    </submittedName>
</protein>
<sequence length="387" mass="40172">MRVLHVVGCYPPALEWGGPPPAVAGYARALRAAGVEAEVFATTARASADLPPVAAGSRVQDGVPVTFFPAWGRSRAFFSPALGAALLRRAGEFDLVHAHMMWAFPGIAAARAAERAKVPYVLTPHGSLDPWALRQRRLEKRLFLALLEGRTLRRAAAVHFTAEAERAAAPAWARALPSFVVGNTVDPAPFAAVGEEAVRAASRDVLVLGRIHPMKGLDLLVPAFRQVLAREPGARLVVAGPDEAGHQAEVEALCARAGIAARVTFTGLLDAAGRARALARAALLAAPSYRENFGMAVAEAMAAGLPVVVSDKVNIAGEIAAAGAGAVVPCDPAPLAEALAGLLGDPARRAAMGARGRALVRARWAPAPVGAALRRAYEAVIAGRFSG</sequence>
<evidence type="ECO:0000313" key="3">
    <source>
        <dbReference type="EMBL" id="BDG09654.1"/>
    </source>
</evidence>
<dbReference type="Pfam" id="PF13579">
    <property type="entry name" value="Glyco_trans_4_4"/>
    <property type="match status" value="1"/>
</dbReference>
<dbReference type="Proteomes" id="UP001162734">
    <property type="component" value="Chromosome"/>
</dbReference>
<name>A0ABM7XCQ2_9BACT</name>
<dbReference type="RefSeq" id="WP_248341929.1">
    <property type="nucleotide sequence ID" value="NZ_AP025592.1"/>
</dbReference>
<dbReference type="PANTHER" id="PTHR45947">
    <property type="entry name" value="SULFOQUINOVOSYL TRANSFERASE SQD2"/>
    <property type="match status" value="1"/>
</dbReference>
<keyword evidence="3" id="KW-0808">Transferase</keyword>
<organism evidence="3 4">
    <name type="scientific">Anaeromyxobacter paludicola</name>
    <dbReference type="NCBI Taxonomy" id="2918171"/>
    <lineage>
        <taxon>Bacteria</taxon>
        <taxon>Pseudomonadati</taxon>
        <taxon>Myxococcota</taxon>
        <taxon>Myxococcia</taxon>
        <taxon>Myxococcales</taxon>
        <taxon>Cystobacterineae</taxon>
        <taxon>Anaeromyxobacteraceae</taxon>
        <taxon>Anaeromyxobacter</taxon>
    </lineage>
</organism>
<keyword evidence="4" id="KW-1185">Reference proteome</keyword>
<dbReference type="Pfam" id="PF00534">
    <property type="entry name" value="Glycos_transf_1"/>
    <property type="match status" value="1"/>
</dbReference>
<dbReference type="EMBL" id="AP025592">
    <property type="protein sequence ID" value="BDG09654.1"/>
    <property type="molecule type" value="Genomic_DNA"/>
</dbReference>
<dbReference type="Gene3D" id="3.40.50.2000">
    <property type="entry name" value="Glycogen Phosphorylase B"/>
    <property type="match status" value="2"/>
</dbReference>
<dbReference type="InterPro" id="IPR028098">
    <property type="entry name" value="Glyco_trans_4-like_N"/>
</dbReference>
<feature type="domain" description="Glycosyl transferase family 1" evidence="1">
    <location>
        <begin position="203"/>
        <end position="357"/>
    </location>
</feature>
<reference evidence="4" key="1">
    <citation type="journal article" date="2022" name="Int. J. Syst. Evol. Microbiol.">
        <title>Anaeromyxobacter oryzae sp. nov., Anaeromyxobacter diazotrophicus sp. nov. and Anaeromyxobacter paludicola sp. nov., isolated from paddy soils.</title>
        <authorList>
            <person name="Itoh H."/>
            <person name="Xu Z."/>
            <person name="Mise K."/>
            <person name="Masuda Y."/>
            <person name="Ushijima N."/>
            <person name="Hayakawa C."/>
            <person name="Shiratori Y."/>
            <person name="Senoo K."/>
        </authorList>
    </citation>
    <scope>NUCLEOTIDE SEQUENCE [LARGE SCALE GENOMIC DNA]</scope>
    <source>
        <strain evidence="4">Red630</strain>
    </source>
</reference>
<dbReference type="InterPro" id="IPR001296">
    <property type="entry name" value="Glyco_trans_1"/>
</dbReference>
<dbReference type="InterPro" id="IPR050194">
    <property type="entry name" value="Glycosyltransferase_grp1"/>
</dbReference>
<accession>A0ABM7XCQ2</accession>
<feature type="domain" description="Glycosyltransferase subfamily 4-like N-terminal" evidence="2">
    <location>
        <begin position="17"/>
        <end position="172"/>
    </location>
</feature>
<dbReference type="PANTHER" id="PTHR45947:SF3">
    <property type="entry name" value="SULFOQUINOVOSYL TRANSFERASE SQD2"/>
    <property type="match status" value="1"/>
</dbReference>
<dbReference type="SUPFAM" id="SSF53756">
    <property type="entry name" value="UDP-Glycosyltransferase/glycogen phosphorylase"/>
    <property type="match status" value="1"/>
</dbReference>
<evidence type="ECO:0000259" key="2">
    <source>
        <dbReference type="Pfam" id="PF13579"/>
    </source>
</evidence>
<dbReference type="GO" id="GO:0016740">
    <property type="term" value="F:transferase activity"/>
    <property type="evidence" value="ECO:0007669"/>
    <property type="project" value="UniProtKB-KW"/>
</dbReference>